<feature type="compositionally biased region" description="Low complexity" evidence="1">
    <location>
        <begin position="7"/>
        <end position="22"/>
    </location>
</feature>
<feature type="region of interest" description="Disordered" evidence="1">
    <location>
        <begin position="1"/>
        <end position="45"/>
    </location>
</feature>
<protein>
    <submittedName>
        <fullName evidence="2">Uncharacterized protein</fullName>
    </submittedName>
</protein>
<dbReference type="EMBL" id="HE971709">
    <property type="protein sequence ID" value="CCK29836.1"/>
    <property type="molecule type" value="Genomic_DNA"/>
</dbReference>
<sequence length="45" mass="4454">MSLITTGAVPAAAHGPAAPAVAEPHESAHPRAKAALATREAVPCR</sequence>
<dbReference type="AlphaFoldDB" id="K4R0Q6"/>
<dbReference type="PATRIC" id="fig|1214101.3.peg.5539"/>
<evidence type="ECO:0000313" key="2">
    <source>
        <dbReference type="EMBL" id="CCK29836.1"/>
    </source>
</evidence>
<proteinExistence type="predicted"/>
<reference evidence="2 3" key="1">
    <citation type="journal article" date="2012" name="J. Bacteriol.">
        <title>Genome sequence of the bacterium Streptomyces davawensis JCM 4913 and heterologous production of the unique antibiotic roseoflavin.</title>
        <authorList>
            <person name="Jankowitsch F."/>
            <person name="Schwarz J."/>
            <person name="Ruckert C."/>
            <person name="Gust B."/>
            <person name="Szczepanowski R."/>
            <person name="Blom J."/>
            <person name="Pelzer S."/>
            <person name="Kalinowski J."/>
            <person name="Mack M."/>
        </authorList>
    </citation>
    <scope>NUCLEOTIDE SEQUENCE [LARGE SCALE GENOMIC DNA]</scope>
    <source>
        <strain evidence="3">DSM 101723 / JCM 4913 / KCC S-0913 / 768</strain>
    </source>
</reference>
<dbReference type="Proteomes" id="UP000008043">
    <property type="component" value="Chromosome"/>
</dbReference>
<organism evidence="2 3">
    <name type="scientific">Streptomyces davaonensis (strain DSM 101723 / JCM 4913 / KCC S-0913 / 768)</name>
    <dbReference type="NCBI Taxonomy" id="1214101"/>
    <lineage>
        <taxon>Bacteria</taxon>
        <taxon>Bacillati</taxon>
        <taxon>Actinomycetota</taxon>
        <taxon>Actinomycetes</taxon>
        <taxon>Kitasatosporales</taxon>
        <taxon>Streptomycetaceae</taxon>
        <taxon>Streptomyces</taxon>
    </lineage>
</organism>
<dbReference type="RefSeq" id="WP_015660174.1">
    <property type="nucleotide sequence ID" value="NC_020504.1"/>
</dbReference>
<evidence type="ECO:0000256" key="1">
    <source>
        <dbReference type="SAM" id="MobiDB-lite"/>
    </source>
</evidence>
<gene>
    <name evidence="2" type="ORF">BN159_5457</name>
</gene>
<name>K4R0Q6_STRDJ</name>
<dbReference type="HOGENOM" id="CLU_3205617_0_0_11"/>
<keyword evidence="3" id="KW-1185">Reference proteome</keyword>
<dbReference type="KEGG" id="sdv:BN159_5457"/>
<evidence type="ECO:0000313" key="3">
    <source>
        <dbReference type="Proteomes" id="UP000008043"/>
    </source>
</evidence>
<accession>K4R0Q6</accession>